<accession>A0A1X2H2T8</accession>
<dbReference type="OMA" id="ELGRIVW"/>
<keyword evidence="4" id="KW-1185">Reference proteome</keyword>
<dbReference type="STRING" id="13706.A0A1X2H2T8"/>
<organism evidence="3 4">
    <name type="scientific">Syncephalastrum racemosum</name>
    <name type="common">Filamentous fungus</name>
    <dbReference type="NCBI Taxonomy" id="13706"/>
    <lineage>
        <taxon>Eukaryota</taxon>
        <taxon>Fungi</taxon>
        <taxon>Fungi incertae sedis</taxon>
        <taxon>Mucoromycota</taxon>
        <taxon>Mucoromycotina</taxon>
        <taxon>Mucoromycetes</taxon>
        <taxon>Mucorales</taxon>
        <taxon>Syncephalastraceae</taxon>
        <taxon>Syncephalastrum</taxon>
    </lineage>
</organism>
<feature type="region of interest" description="Disordered" evidence="2">
    <location>
        <begin position="1484"/>
        <end position="1509"/>
    </location>
</feature>
<reference evidence="3 4" key="1">
    <citation type="submission" date="2016-07" db="EMBL/GenBank/DDBJ databases">
        <title>Pervasive Adenine N6-methylation of Active Genes in Fungi.</title>
        <authorList>
            <consortium name="DOE Joint Genome Institute"/>
            <person name="Mondo S.J."/>
            <person name="Dannebaum R.O."/>
            <person name="Kuo R.C."/>
            <person name="Labutti K."/>
            <person name="Haridas S."/>
            <person name="Kuo A."/>
            <person name="Salamov A."/>
            <person name="Ahrendt S.R."/>
            <person name="Lipzen A."/>
            <person name="Sullivan W."/>
            <person name="Andreopoulos W.B."/>
            <person name="Clum A."/>
            <person name="Lindquist E."/>
            <person name="Daum C."/>
            <person name="Ramamoorthy G.K."/>
            <person name="Gryganskyi A."/>
            <person name="Culley D."/>
            <person name="Magnuson J.K."/>
            <person name="James T.Y."/>
            <person name="O'Malley M.A."/>
            <person name="Stajich J.E."/>
            <person name="Spatafora J.W."/>
            <person name="Visel A."/>
            <person name="Grigoriev I.V."/>
        </authorList>
    </citation>
    <scope>NUCLEOTIDE SEQUENCE [LARGE SCALE GENOMIC DNA]</scope>
    <source>
        <strain evidence="3 4">NRRL 2496</strain>
    </source>
</reference>
<dbReference type="InterPro" id="IPR050767">
    <property type="entry name" value="Sel1_AlgK"/>
</dbReference>
<evidence type="ECO:0000256" key="2">
    <source>
        <dbReference type="SAM" id="MobiDB-lite"/>
    </source>
</evidence>
<protein>
    <recommendedName>
        <fullName evidence="5">Sel1 repeat protein</fullName>
    </recommendedName>
</protein>
<evidence type="ECO:0000256" key="1">
    <source>
        <dbReference type="ARBA" id="ARBA00038101"/>
    </source>
</evidence>
<dbReference type="InParanoid" id="A0A1X2H2T8"/>
<evidence type="ECO:0000313" key="3">
    <source>
        <dbReference type="EMBL" id="ORY92093.1"/>
    </source>
</evidence>
<dbReference type="SMART" id="SM00671">
    <property type="entry name" value="SEL1"/>
    <property type="match status" value="22"/>
</dbReference>
<dbReference type="PANTHER" id="PTHR11102:SF160">
    <property type="entry name" value="ERAD-ASSOCIATED E3 UBIQUITIN-PROTEIN LIGASE COMPONENT HRD3"/>
    <property type="match status" value="1"/>
</dbReference>
<dbReference type="InterPro" id="IPR006597">
    <property type="entry name" value="Sel1-like"/>
</dbReference>
<gene>
    <name evidence="3" type="ORF">BCR43DRAFT_518094</name>
</gene>
<dbReference type="Pfam" id="PF08238">
    <property type="entry name" value="Sel1"/>
    <property type="match status" value="20"/>
</dbReference>
<dbReference type="Gene3D" id="1.25.40.10">
    <property type="entry name" value="Tetratricopeptide repeat domain"/>
    <property type="match status" value="8"/>
</dbReference>
<dbReference type="EMBL" id="MCGN01000010">
    <property type="protein sequence ID" value="ORY92093.1"/>
    <property type="molecule type" value="Genomic_DNA"/>
</dbReference>
<feature type="region of interest" description="Disordered" evidence="2">
    <location>
        <begin position="1248"/>
        <end position="1269"/>
    </location>
</feature>
<proteinExistence type="inferred from homology"/>
<evidence type="ECO:0008006" key="5">
    <source>
        <dbReference type="Google" id="ProtNLM"/>
    </source>
</evidence>
<dbReference type="Proteomes" id="UP000242180">
    <property type="component" value="Unassembled WGS sequence"/>
</dbReference>
<dbReference type="InterPro" id="IPR019734">
    <property type="entry name" value="TPR_rpt"/>
</dbReference>
<comment type="similarity">
    <text evidence="1">Belongs to the sel-1 family.</text>
</comment>
<feature type="region of interest" description="Disordered" evidence="2">
    <location>
        <begin position="1"/>
        <end position="31"/>
    </location>
</feature>
<sequence length="1509" mass="167622">MGANNSKPALIATKRRSPSKKTTSSYDDYDQKHTTDTLTTATTSIHSNRNSIVAESPAITPARQSCELSVGSSTFASSALFSVASASTASSIRSSNTYKDEHLRATTANSTAVFLSRASTCETRGDLHGALQWYERAIAATVDSHHAEAAEAQYRAALILVQQQSPKKAFQYFMLAAAKAHPEAQYIVGAHFERGVVVKEARRRDAKAWYERAAKQGHAQAQAALASILLEDNDPRSAIVWFLLAADQNHTKALLRLGSLYEKGECITQDIDRALACYQKVITIALPQHENNTPSSSAFWWSHHSDDAAGSYAVAHYIIGINYRLGDLGLTKNPERAFHHMTVAANAGYAAAQRVLGLMYCERNDDAHAHTLFTSAALQGDLRAVGLLAQQYELGRGCVIDRRRAIELYTKAAEAGSIPAQRSLAELYHRLGRTQEANRWFETVTRATPKQQDKEHVLAARLMLARYKLKSDPEAAFEELIQLADIEYHVDSYYWVAAYYEEKRCDLDQALIYYEKGAGQGDTECAFQVALILSNNGRPQDRERAFVWYERAAEQGHRTAQYSLALYYAKGLAPVTAPQIDMARQWGERAALQELPCAMVLLAQLMLQQQGQEQEALYWLRKAAAKGEVSAMRELAAAYESGAASAFIQQDDPDARYKTAFQLLDRAAVEKKDPLAWCAKARYFENGWATEADLSEAVACYTKAVSLGYAKASLHLADMYIRQSMWHEARTTYDAVIDRHSIRTALGWEARLAVGRLVVFKCSEIKDARVHGWLCDMVDQEGLNPMRRIEPYEMLGACCEYARGGVDESDLTSASTWYSLAVKIETPTQDWIQERARFRLAVIAMVRRQYSAALQYLRALEPLLPKMNHVSPETRQLARHVRFHLGELLYDQAPAEAGRWLGEAADEGDGRAAYMLGQVLQGTDDKEAKHRYNQGISAGHAGCMRAYAILLEKEHQEDDTQCNTDRREAIEWLEQAAQLGDIEALVHLGLLYETEIRAPMQALPLYIAAGQRYHIGAMVKAAQIYAKLGRYQDAVLWLQRASPESRMARVLLASYRMQGRGGLPQDDEAGLAELLYMIRYEKQEAEESSEDTNAMGLAHFLAGQCYELGRGIDKDLVEAQMHYKRAAQGTQHTDAMVRLGTLLILDNSYQDALSWFHRAAEAKHPHSEAQYQIGLMHRFGHGGLDVNPVAARKYFGKASDQGHARAKYELARILWAQGEYQEAYHLYDVAAKLGVPEAMRELGNLFHQGTSANDSTSHDTADASGNDLPGRDRKRAFQCYCDAAELGDATAALMVGTYFEEDDDIDQALQWYDVSRRLGEPLATLALGRLKHTMADNLSYDGGQEERTDALRQEAYTLFCACTDNHAKVMVALYHLNGWGHIERDPTYGFQLLLELAEAGVSEVFVHVAKCYEDGVGVSPDLAQALVYWELAAAMDDVDALIRVGEFKENGLAGQVDSAAASRSYSRARAISKAKGQNITACSSSSSSIYSNSAPSSYSSRRNSLHASL</sequence>
<evidence type="ECO:0000313" key="4">
    <source>
        <dbReference type="Proteomes" id="UP000242180"/>
    </source>
</evidence>
<dbReference type="OrthoDB" id="272077at2759"/>
<name>A0A1X2H2T8_SYNRA</name>
<dbReference type="SUPFAM" id="SSF81901">
    <property type="entry name" value="HCP-like"/>
    <property type="match status" value="8"/>
</dbReference>
<comment type="caution">
    <text evidence="3">The sequence shown here is derived from an EMBL/GenBank/DDBJ whole genome shotgun (WGS) entry which is preliminary data.</text>
</comment>
<dbReference type="PANTHER" id="PTHR11102">
    <property type="entry name" value="SEL-1-LIKE PROTEIN"/>
    <property type="match status" value="1"/>
</dbReference>
<dbReference type="InterPro" id="IPR011990">
    <property type="entry name" value="TPR-like_helical_dom_sf"/>
</dbReference>
<dbReference type="SMART" id="SM00028">
    <property type="entry name" value="TPR"/>
    <property type="match status" value="9"/>
</dbReference>